<dbReference type="InterPro" id="IPR003594">
    <property type="entry name" value="HATPase_dom"/>
</dbReference>
<keyword evidence="6" id="KW-0812">Transmembrane</keyword>
<dbReference type="PANTHER" id="PTHR43065">
    <property type="entry name" value="SENSOR HISTIDINE KINASE"/>
    <property type="match status" value="1"/>
</dbReference>
<evidence type="ECO:0000256" key="5">
    <source>
        <dbReference type="ARBA" id="ARBA00022777"/>
    </source>
</evidence>
<keyword evidence="5 9" id="KW-0418">Kinase</keyword>
<reference evidence="9" key="1">
    <citation type="submission" date="2018-07" db="EMBL/GenBank/DDBJ databases">
        <authorList>
            <person name="Quirk P.G."/>
            <person name="Krulwich T.A."/>
        </authorList>
    </citation>
    <scope>NUCLEOTIDE SEQUENCE</scope>
</reference>
<dbReference type="PROSITE" id="PS50109">
    <property type="entry name" value="HIS_KIN"/>
    <property type="match status" value="1"/>
</dbReference>
<keyword evidence="4 9" id="KW-0808">Transferase</keyword>
<dbReference type="SMART" id="SM00304">
    <property type="entry name" value="HAMP"/>
    <property type="match status" value="1"/>
</dbReference>
<dbReference type="InterPro" id="IPR005467">
    <property type="entry name" value="His_kinase_dom"/>
</dbReference>
<keyword evidence="6" id="KW-0472">Membrane</keyword>
<evidence type="ECO:0000313" key="9">
    <source>
        <dbReference type="EMBL" id="SUS03384.1"/>
    </source>
</evidence>
<dbReference type="CDD" id="cd00082">
    <property type="entry name" value="HisKA"/>
    <property type="match status" value="1"/>
</dbReference>
<proteinExistence type="predicted"/>
<dbReference type="EC" id="2.7.13.3" evidence="2"/>
<keyword evidence="3" id="KW-0597">Phosphoprotein</keyword>
<evidence type="ECO:0000259" key="7">
    <source>
        <dbReference type="PROSITE" id="PS50109"/>
    </source>
</evidence>
<dbReference type="SMART" id="SM00387">
    <property type="entry name" value="HATPase_c"/>
    <property type="match status" value="1"/>
</dbReference>
<name>A0A380T7N8_9ZZZZ</name>
<evidence type="ECO:0000256" key="4">
    <source>
        <dbReference type="ARBA" id="ARBA00022679"/>
    </source>
</evidence>
<feature type="domain" description="HAMP" evidence="8">
    <location>
        <begin position="334"/>
        <end position="387"/>
    </location>
</feature>
<dbReference type="GO" id="GO:0016020">
    <property type="term" value="C:membrane"/>
    <property type="evidence" value="ECO:0007669"/>
    <property type="project" value="InterPro"/>
</dbReference>
<organism evidence="9">
    <name type="scientific">metagenome</name>
    <dbReference type="NCBI Taxonomy" id="256318"/>
    <lineage>
        <taxon>unclassified sequences</taxon>
        <taxon>metagenomes</taxon>
    </lineage>
</organism>
<dbReference type="SUPFAM" id="SSF158472">
    <property type="entry name" value="HAMP domain-like"/>
    <property type="match status" value="1"/>
</dbReference>
<dbReference type="InterPro" id="IPR003661">
    <property type="entry name" value="HisK_dim/P_dom"/>
</dbReference>
<dbReference type="PROSITE" id="PS50885">
    <property type="entry name" value="HAMP"/>
    <property type="match status" value="1"/>
</dbReference>
<protein>
    <recommendedName>
        <fullName evidence="2">histidine kinase</fullName>
        <ecNumber evidence="2">2.7.13.3</ecNumber>
    </recommendedName>
</protein>
<evidence type="ECO:0000256" key="6">
    <source>
        <dbReference type="SAM" id="Phobius"/>
    </source>
</evidence>
<dbReference type="SUPFAM" id="SSF47384">
    <property type="entry name" value="Homodimeric domain of signal transducing histidine kinase"/>
    <property type="match status" value="1"/>
</dbReference>
<dbReference type="InterPro" id="IPR003660">
    <property type="entry name" value="HAMP_dom"/>
</dbReference>
<gene>
    <name evidence="9" type="ORF">DF3PB_10136</name>
</gene>
<dbReference type="Pfam" id="PF00672">
    <property type="entry name" value="HAMP"/>
    <property type="match status" value="1"/>
</dbReference>
<dbReference type="EMBL" id="UIDG01000001">
    <property type="protein sequence ID" value="SUS03384.1"/>
    <property type="molecule type" value="Genomic_DNA"/>
</dbReference>
<dbReference type="Gene3D" id="1.10.287.130">
    <property type="match status" value="1"/>
</dbReference>
<dbReference type="InterPro" id="IPR004358">
    <property type="entry name" value="Sig_transdc_His_kin-like_C"/>
</dbReference>
<dbReference type="Gene3D" id="6.10.340.10">
    <property type="match status" value="1"/>
</dbReference>
<feature type="transmembrane region" description="Helical" evidence="6">
    <location>
        <begin position="12"/>
        <end position="33"/>
    </location>
</feature>
<evidence type="ECO:0000256" key="1">
    <source>
        <dbReference type="ARBA" id="ARBA00000085"/>
    </source>
</evidence>
<evidence type="ECO:0000256" key="2">
    <source>
        <dbReference type="ARBA" id="ARBA00012438"/>
    </source>
</evidence>
<dbReference type="Pfam" id="PF02518">
    <property type="entry name" value="HATPase_c"/>
    <property type="match status" value="1"/>
</dbReference>
<dbReference type="PRINTS" id="PR00344">
    <property type="entry name" value="BCTRLSENSOR"/>
</dbReference>
<evidence type="ECO:0000256" key="3">
    <source>
        <dbReference type="ARBA" id="ARBA00022553"/>
    </source>
</evidence>
<dbReference type="Gene3D" id="3.30.565.10">
    <property type="entry name" value="Histidine kinase-like ATPase, C-terminal domain"/>
    <property type="match status" value="1"/>
</dbReference>
<dbReference type="SMART" id="SM00388">
    <property type="entry name" value="HisKA"/>
    <property type="match status" value="1"/>
</dbReference>
<sequence length="660" mass="69649">MATNHNRAFSLVRLSVIAVCIFAVSSILAMTALTGVQSSSHEAVGAWRKFSDQASAEQRALRQFVTQAGLAGLIDDYHRLAVTGDETLMPMVYGRGGGALTALATYPVENVSEAEIAARATLQAVVRGYMGRVGPIMAMHRAGRPVAEILAAAEVDGKAAVGALQTLASATARSMMNGMALPDSKSLILLDARRLMGLEGLLQNANRFLAGSNDGALDRVRKDISNVKVALERYASHPLTAEEAAALSRLSQQVDGLEARLIADKAAGRLSFNSQSLAAALLDIEKIVYAEALTAQTNLQTTLGEVSDRAGAIIVLVGSGALALIAGAIWLLVFRVGRRINAITRTMRDLASGKLDAEIPAANDHDEIGEMSRALLVFRDGLRANAALTTELAESSRLASLGAMVAGMAHELNTPLGNALAVSSTLEEQCKVFRKDLSSERILRSVLDRHAAHLEDAGTLIQRNLVRAAEQIGSFKQMAVDQTSGRRREFHLDDVLANVTQSMVPTFKRSPFELVLGEASGVVMESYPGALSQVVTNLIENGLKHGLSGQPSGKVEVIVRPLGPHFTEIVVADSGAGIPDEVKPSIFNAFFTTKAGKGGSGLGLHIVKSIVCGPLGGQISVQSEPGSGSRFILTLPNRAPAEDAAAQTTERTYYAAAHAA</sequence>
<dbReference type="InterPro" id="IPR036890">
    <property type="entry name" value="HATPase_C_sf"/>
</dbReference>
<dbReference type="InterPro" id="IPR036097">
    <property type="entry name" value="HisK_dim/P_sf"/>
</dbReference>
<comment type="catalytic activity">
    <reaction evidence="1">
        <text>ATP + protein L-histidine = ADP + protein N-phospho-L-histidine.</text>
        <dbReference type="EC" id="2.7.13.3"/>
    </reaction>
</comment>
<dbReference type="SUPFAM" id="SSF55874">
    <property type="entry name" value="ATPase domain of HSP90 chaperone/DNA topoisomerase II/histidine kinase"/>
    <property type="match status" value="1"/>
</dbReference>
<accession>A0A380T7N8</accession>
<feature type="domain" description="Histidine kinase" evidence="7">
    <location>
        <begin position="407"/>
        <end position="639"/>
    </location>
</feature>
<keyword evidence="6" id="KW-1133">Transmembrane helix</keyword>
<dbReference type="CDD" id="cd06225">
    <property type="entry name" value="HAMP"/>
    <property type="match status" value="1"/>
</dbReference>
<evidence type="ECO:0000259" key="8">
    <source>
        <dbReference type="PROSITE" id="PS50885"/>
    </source>
</evidence>
<dbReference type="GO" id="GO:0000155">
    <property type="term" value="F:phosphorelay sensor kinase activity"/>
    <property type="evidence" value="ECO:0007669"/>
    <property type="project" value="InterPro"/>
</dbReference>
<dbReference type="AlphaFoldDB" id="A0A380T7N8"/>
<feature type="transmembrane region" description="Helical" evidence="6">
    <location>
        <begin position="310"/>
        <end position="333"/>
    </location>
</feature>